<keyword evidence="4" id="KW-1003">Cell membrane</keyword>
<feature type="transmembrane region" description="Helical" evidence="8">
    <location>
        <begin position="233"/>
        <end position="255"/>
    </location>
</feature>
<dbReference type="CDD" id="cd17503">
    <property type="entry name" value="MFS_LmrB_MDR_like"/>
    <property type="match status" value="1"/>
</dbReference>
<dbReference type="Gene3D" id="1.20.1250.20">
    <property type="entry name" value="MFS general substrate transporter like domains"/>
    <property type="match status" value="2"/>
</dbReference>
<feature type="transmembrane region" description="Helical" evidence="8">
    <location>
        <begin position="55"/>
        <end position="75"/>
    </location>
</feature>
<reference evidence="10 11" key="1">
    <citation type="submission" date="2019-03" db="EMBL/GenBank/DDBJ databases">
        <title>Draft genome sequences of novel Actinobacteria.</title>
        <authorList>
            <person name="Sahin N."/>
            <person name="Ay H."/>
            <person name="Saygin H."/>
        </authorList>
    </citation>
    <scope>NUCLEOTIDE SEQUENCE [LARGE SCALE GENOMIC DNA]</scope>
    <source>
        <strain evidence="10 11">DSM 45941</strain>
    </source>
</reference>
<keyword evidence="11" id="KW-1185">Reference proteome</keyword>
<feature type="transmembrane region" description="Helical" evidence="8">
    <location>
        <begin position="145"/>
        <end position="167"/>
    </location>
</feature>
<feature type="transmembrane region" description="Helical" evidence="8">
    <location>
        <begin position="312"/>
        <end position="330"/>
    </location>
</feature>
<dbReference type="InterPro" id="IPR036259">
    <property type="entry name" value="MFS_trans_sf"/>
</dbReference>
<keyword evidence="6 8" id="KW-1133">Transmembrane helix</keyword>
<dbReference type="NCBIfam" id="TIGR00711">
    <property type="entry name" value="efflux_EmrB"/>
    <property type="match status" value="1"/>
</dbReference>
<feature type="transmembrane region" description="Helical" evidence="8">
    <location>
        <begin position="367"/>
        <end position="392"/>
    </location>
</feature>
<keyword evidence="5 8" id="KW-0812">Transmembrane</keyword>
<feature type="transmembrane region" description="Helical" evidence="8">
    <location>
        <begin position="342"/>
        <end position="361"/>
    </location>
</feature>
<dbReference type="EMBL" id="SMKY01000222">
    <property type="protein sequence ID" value="TDD71193.1"/>
    <property type="molecule type" value="Genomic_DNA"/>
</dbReference>
<feature type="transmembrane region" description="Helical" evidence="8">
    <location>
        <begin position="23"/>
        <end position="43"/>
    </location>
</feature>
<feature type="transmembrane region" description="Helical" evidence="8">
    <location>
        <begin position="87"/>
        <end position="106"/>
    </location>
</feature>
<dbReference type="AlphaFoldDB" id="A0A4R5AF55"/>
<accession>A0A4R5AF55</accession>
<dbReference type="InterPro" id="IPR020846">
    <property type="entry name" value="MFS_dom"/>
</dbReference>
<evidence type="ECO:0000256" key="7">
    <source>
        <dbReference type="ARBA" id="ARBA00023136"/>
    </source>
</evidence>
<proteinExistence type="inferred from homology"/>
<keyword evidence="7 8" id="KW-0472">Membrane</keyword>
<name>A0A4R5AF55_9ACTN</name>
<evidence type="ECO:0000313" key="10">
    <source>
        <dbReference type="EMBL" id="TDD71193.1"/>
    </source>
</evidence>
<evidence type="ECO:0000256" key="8">
    <source>
        <dbReference type="SAM" id="Phobius"/>
    </source>
</evidence>
<dbReference type="PROSITE" id="PS50850">
    <property type="entry name" value="MFS"/>
    <property type="match status" value="1"/>
</dbReference>
<feature type="domain" description="Major facilitator superfamily (MFS) profile" evidence="9">
    <location>
        <begin position="21"/>
        <end position="465"/>
    </location>
</feature>
<dbReference type="InterPro" id="IPR011701">
    <property type="entry name" value="MFS"/>
</dbReference>
<feature type="transmembrane region" description="Helical" evidence="8">
    <location>
        <begin position="442"/>
        <end position="460"/>
    </location>
</feature>
<dbReference type="OrthoDB" id="9812221at2"/>
<dbReference type="PANTHER" id="PTHR42718">
    <property type="entry name" value="MAJOR FACILITATOR SUPERFAMILY MULTIDRUG TRANSPORTER MFSC"/>
    <property type="match status" value="1"/>
</dbReference>
<dbReference type="GO" id="GO:0005886">
    <property type="term" value="C:plasma membrane"/>
    <property type="evidence" value="ECO:0007669"/>
    <property type="project" value="UniProtKB-SubCell"/>
</dbReference>
<evidence type="ECO:0000259" key="9">
    <source>
        <dbReference type="PROSITE" id="PS50850"/>
    </source>
</evidence>
<dbReference type="PANTHER" id="PTHR42718:SF9">
    <property type="entry name" value="MAJOR FACILITATOR SUPERFAMILY MULTIDRUG TRANSPORTER MFSC"/>
    <property type="match status" value="1"/>
</dbReference>
<gene>
    <name evidence="10" type="ORF">E1293_33955</name>
</gene>
<organism evidence="10 11">
    <name type="scientific">Actinomadura darangshiensis</name>
    <dbReference type="NCBI Taxonomy" id="705336"/>
    <lineage>
        <taxon>Bacteria</taxon>
        <taxon>Bacillati</taxon>
        <taxon>Actinomycetota</taxon>
        <taxon>Actinomycetes</taxon>
        <taxon>Streptosporangiales</taxon>
        <taxon>Thermomonosporaceae</taxon>
        <taxon>Actinomadura</taxon>
    </lineage>
</organism>
<feature type="transmembrane region" description="Helical" evidence="8">
    <location>
        <begin position="413"/>
        <end position="430"/>
    </location>
</feature>
<evidence type="ECO:0000256" key="5">
    <source>
        <dbReference type="ARBA" id="ARBA00022692"/>
    </source>
</evidence>
<sequence>MTAPAVAVKPPDRLDPALLKTSFVLVLGPILALLDTTIVTVGLDSVARDFHSPLATLQWVSAGYLLAISMVMPLAGWASDRFGARSMWMLSIALFAAGSALCGLAWSAGSLILFRVLQGVGGGLIQPIGQSIVVRAAGPARLGRVFGITILPMTFAPVLGPVAGGLIVERLDWRWMFLVNVPLGLLTLLLAARYLPADTGRGGSTRLDVRGLVLLSPGLAAIVYGFSEAGDEGIAATRVIASLAAGTALVIAYAVHALHRRTSALIDLRLFARRGFAVATTNSFLQGAALYGSMLLLPLYYQQVEHASALEAGLLLAPQALGTAVATFFASRLTDRLAPRPLILTGIVLTLAGTVAFTQLGSSPAGWLLVASLIVRGAGLGVVMAPGMATIYAAVERHEVARAAGAVNTINRVGGSLGTAVLAVVLQRSLDGHAPAAAYGHTFRWAVALSAITLIPALFYPSRKENR</sequence>
<comment type="subcellular location">
    <subcellularLocation>
        <location evidence="1">Cell membrane</location>
        <topology evidence="1">Multi-pass membrane protein</topology>
    </subcellularLocation>
</comment>
<keyword evidence="3" id="KW-0813">Transport</keyword>
<protein>
    <submittedName>
        <fullName evidence="10">DHA2 family efflux MFS transporter permease subunit</fullName>
    </submittedName>
</protein>
<evidence type="ECO:0000256" key="6">
    <source>
        <dbReference type="ARBA" id="ARBA00022989"/>
    </source>
</evidence>
<dbReference type="GO" id="GO:0022857">
    <property type="term" value="F:transmembrane transporter activity"/>
    <property type="evidence" value="ECO:0007669"/>
    <property type="project" value="InterPro"/>
</dbReference>
<evidence type="ECO:0000256" key="4">
    <source>
        <dbReference type="ARBA" id="ARBA00022475"/>
    </source>
</evidence>
<evidence type="ECO:0000256" key="1">
    <source>
        <dbReference type="ARBA" id="ARBA00004651"/>
    </source>
</evidence>
<comment type="similarity">
    <text evidence="2">Belongs to the major facilitator superfamily. EmrB family.</text>
</comment>
<evidence type="ECO:0000256" key="3">
    <source>
        <dbReference type="ARBA" id="ARBA00022448"/>
    </source>
</evidence>
<evidence type="ECO:0000256" key="2">
    <source>
        <dbReference type="ARBA" id="ARBA00008537"/>
    </source>
</evidence>
<feature type="transmembrane region" description="Helical" evidence="8">
    <location>
        <begin position="173"/>
        <end position="195"/>
    </location>
</feature>
<dbReference type="SUPFAM" id="SSF103473">
    <property type="entry name" value="MFS general substrate transporter"/>
    <property type="match status" value="1"/>
</dbReference>
<dbReference type="Pfam" id="PF07690">
    <property type="entry name" value="MFS_1"/>
    <property type="match status" value="1"/>
</dbReference>
<evidence type="ECO:0000313" key="11">
    <source>
        <dbReference type="Proteomes" id="UP000295578"/>
    </source>
</evidence>
<dbReference type="RefSeq" id="WP_132201954.1">
    <property type="nucleotide sequence ID" value="NZ_SMKY01000222.1"/>
</dbReference>
<comment type="caution">
    <text evidence="10">The sequence shown here is derived from an EMBL/GenBank/DDBJ whole genome shotgun (WGS) entry which is preliminary data.</text>
</comment>
<dbReference type="Proteomes" id="UP000295578">
    <property type="component" value="Unassembled WGS sequence"/>
</dbReference>
<feature type="transmembrane region" description="Helical" evidence="8">
    <location>
        <begin position="276"/>
        <end position="300"/>
    </location>
</feature>
<dbReference type="InterPro" id="IPR004638">
    <property type="entry name" value="EmrB-like"/>
</dbReference>